<dbReference type="GeneID" id="93618682"/>
<dbReference type="VEuPathDB" id="FungiDB:RO3G_11717"/>
<dbReference type="EMBL" id="CH476740">
    <property type="protein sequence ID" value="EIE87006.1"/>
    <property type="molecule type" value="Genomic_DNA"/>
</dbReference>
<dbReference type="AlphaFoldDB" id="I1CEX6"/>
<keyword evidence="2" id="KW-1185">Reference proteome</keyword>
<evidence type="ECO:0000313" key="1">
    <source>
        <dbReference type="EMBL" id="EIE87006.1"/>
    </source>
</evidence>
<dbReference type="Proteomes" id="UP000009138">
    <property type="component" value="Unassembled WGS sequence"/>
</dbReference>
<protein>
    <submittedName>
        <fullName evidence="1">Uncharacterized protein</fullName>
    </submittedName>
</protein>
<dbReference type="RefSeq" id="XP_067522402.1">
    <property type="nucleotide sequence ID" value="XM_067666301.1"/>
</dbReference>
<gene>
    <name evidence="1" type="ORF">RO3G_11717</name>
</gene>
<evidence type="ECO:0000313" key="2">
    <source>
        <dbReference type="Proteomes" id="UP000009138"/>
    </source>
</evidence>
<proteinExistence type="predicted"/>
<reference evidence="1 2" key="1">
    <citation type="journal article" date="2009" name="PLoS Genet.">
        <title>Genomic analysis of the basal lineage fungus Rhizopus oryzae reveals a whole-genome duplication.</title>
        <authorList>
            <person name="Ma L.-J."/>
            <person name="Ibrahim A.S."/>
            <person name="Skory C."/>
            <person name="Grabherr M.G."/>
            <person name="Burger G."/>
            <person name="Butler M."/>
            <person name="Elias M."/>
            <person name="Idnurm A."/>
            <person name="Lang B.F."/>
            <person name="Sone T."/>
            <person name="Abe A."/>
            <person name="Calvo S.E."/>
            <person name="Corrochano L.M."/>
            <person name="Engels R."/>
            <person name="Fu J."/>
            <person name="Hansberg W."/>
            <person name="Kim J.-M."/>
            <person name="Kodira C.D."/>
            <person name="Koehrsen M.J."/>
            <person name="Liu B."/>
            <person name="Miranda-Saavedra D."/>
            <person name="O'Leary S."/>
            <person name="Ortiz-Castellanos L."/>
            <person name="Poulter R."/>
            <person name="Rodriguez-Romero J."/>
            <person name="Ruiz-Herrera J."/>
            <person name="Shen Y.-Q."/>
            <person name="Zeng Q."/>
            <person name="Galagan J."/>
            <person name="Birren B.W."/>
            <person name="Cuomo C.A."/>
            <person name="Wickes B.L."/>
        </authorList>
    </citation>
    <scope>NUCLEOTIDE SEQUENCE [LARGE SCALE GENOMIC DNA]</scope>
    <source>
        <strain evidence="2">RA 99-880 / ATCC MYA-4621 / FGSC 9543 / NRRL 43880</strain>
    </source>
</reference>
<dbReference type="InParanoid" id="I1CEX6"/>
<accession>I1CEX6</accession>
<organism evidence="1 2">
    <name type="scientific">Rhizopus delemar (strain RA 99-880 / ATCC MYA-4621 / FGSC 9543 / NRRL 43880)</name>
    <name type="common">Mucormycosis agent</name>
    <name type="synonym">Rhizopus arrhizus var. delemar</name>
    <dbReference type="NCBI Taxonomy" id="246409"/>
    <lineage>
        <taxon>Eukaryota</taxon>
        <taxon>Fungi</taxon>
        <taxon>Fungi incertae sedis</taxon>
        <taxon>Mucoromycota</taxon>
        <taxon>Mucoromycotina</taxon>
        <taxon>Mucoromycetes</taxon>
        <taxon>Mucorales</taxon>
        <taxon>Mucorineae</taxon>
        <taxon>Rhizopodaceae</taxon>
        <taxon>Rhizopus</taxon>
    </lineage>
</organism>
<name>I1CEX6_RHIO9</name>
<sequence>MLEIQIYGGYTIFNMSYKHILPECHSIGFPPNHQWDLINLVYPGVLNLRTGHVPDHAQTSKVYQSIFDVSPHIL</sequence>